<proteinExistence type="predicted"/>
<evidence type="ECO:0008006" key="3">
    <source>
        <dbReference type="Google" id="ProtNLM"/>
    </source>
</evidence>
<sequence>MSNGTARSQLVIEFNVEDPLPVLLRLINALHLRSKTRLTEAVATIGHRDSRAQRAHSRPALIKMPRLRFRALATGCALSSPVRAVGSRSFERRMARHHVVSPVAATRLAVAFQGDEIRCCGQVRHVDDPISAAVLVAVGAVASRRVCREDQ</sequence>
<evidence type="ECO:0000313" key="1">
    <source>
        <dbReference type="EMBL" id="CAI5734514.1"/>
    </source>
</evidence>
<keyword evidence="2" id="KW-1185">Reference proteome</keyword>
<name>A0AAV0UIA8_HYABA</name>
<evidence type="ECO:0000313" key="2">
    <source>
        <dbReference type="Proteomes" id="UP001162031"/>
    </source>
</evidence>
<organism evidence="1 2">
    <name type="scientific">Hyaloperonospora brassicae</name>
    <name type="common">Brassica downy mildew</name>
    <name type="synonym">Peronospora brassicae</name>
    <dbReference type="NCBI Taxonomy" id="162125"/>
    <lineage>
        <taxon>Eukaryota</taxon>
        <taxon>Sar</taxon>
        <taxon>Stramenopiles</taxon>
        <taxon>Oomycota</taxon>
        <taxon>Peronosporomycetes</taxon>
        <taxon>Peronosporales</taxon>
        <taxon>Peronosporaceae</taxon>
        <taxon>Hyaloperonospora</taxon>
    </lineage>
</organism>
<dbReference type="Proteomes" id="UP001162031">
    <property type="component" value="Unassembled WGS sequence"/>
</dbReference>
<comment type="caution">
    <text evidence="1">The sequence shown here is derived from an EMBL/GenBank/DDBJ whole genome shotgun (WGS) entry which is preliminary data.</text>
</comment>
<dbReference type="AlphaFoldDB" id="A0AAV0UIA8"/>
<gene>
    <name evidence="1" type="ORF">HBR001_LOCUS6186</name>
</gene>
<accession>A0AAV0UIA8</accession>
<reference evidence="1" key="1">
    <citation type="submission" date="2022-12" db="EMBL/GenBank/DDBJ databases">
        <authorList>
            <person name="Webb A."/>
        </authorList>
    </citation>
    <scope>NUCLEOTIDE SEQUENCE</scope>
    <source>
        <strain evidence="1">Hp1</strain>
    </source>
</reference>
<dbReference type="EMBL" id="CANTFL010001234">
    <property type="protein sequence ID" value="CAI5734514.1"/>
    <property type="molecule type" value="Genomic_DNA"/>
</dbReference>
<protein>
    <recommendedName>
        <fullName evidence="3">RxLR effector candidate protein</fullName>
    </recommendedName>
</protein>